<gene>
    <name evidence="2" type="ORF">GK108_30455</name>
</gene>
<accession>A0A6L9LFT1</accession>
<evidence type="ECO:0000313" key="2">
    <source>
        <dbReference type="EMBL" id="NDU99240.1"/>
    </source>
</evidence>
<evidence type="ECO:0000259" key="1">
    <source>
        <dbReference type="Pfam" id="PF08751"/>
    </source>
</evidence>
<dbReference type="NCBIfam" id="TIGR02686">
    <property type="entry name" value="relax_trwC"/>
    <property type="match status" value="1"/>
</dbReference>
<reference evidence="2 3" key="1">
    <citation type="submission" date="2020-02" db="EMBL/GenBank/DDBJ databases">
        <title>Draft genome sequence of two Spirosoma agri KCTC 52727 and Spirosoma terrae KCTC 52035.</title>
        <authorList>
            <person name="Rojas J."/>
            <person name="Ambika Manirajan B."/>
            <person name="Suarez C."/>
            <person name="Ratering S."/>
            <person name="Schnell S."/>
        </authorList>
    </citation>
    <scope>NUCLEOTIDE SEQUENCE [LARGE SCALE GENOMIC DNA]</scope>
    <source>
        <strain evidence="2 3">KCTC 52035</strain>
    </source>
</reference>
<dbReference type="EMBL" id="JAAFZH010000026">
    <property type="protein sequence ID" value="NDU99240.1"/>
    <property type="molecule type" value="Genomic_DNA"/>
</dbReference>
<protein>
    <submittedName>
        <fullName evidence="2">Relaxase domain-containing protein</fullName>
    </submittedName>
</protein>
<feature type="domain" description="TrwC relaxase" evidence="1">
    <location>
        <begin position="11"/>
        <end position="285"/>
    </location>
</feature>
<dbReference type="SUPFAM" id="SSF55464">
    <property type="entry name" value="Origin of replication-binding domain, RBD-like"/>
    <property type="match status" value="1"/>
</dbReference>
<sequence>MLRITPNSSAAGAAHYFDEGLSKQDYYAEKGEIIGNWGGKAAEKLGLTGEVGKESFVDLCNNINPETGQQLTARNADNRTVGYDFTFSVPKSVSIAYSVTGDEKILDAFRSSVSETMKHLEEEAATRVRKNGLDDNRQTGNLAWAEFVHTTSRPIDGVPDPHLHAHCFTFNATYDEQEQQWKAGQFRDLKGNAPYYEAHFNSLLATKLQDAGYDLERSKVNFELAGITRETIDKFSNRTQEIEKIAADKGITNAKSLDNLGAITRERKQKGLSPDELRQIWTERLSLAESEKIFSAFGGKNSASEKKKGTR</sequence>
<dbReference type="NCBIfam" id="NF041492">
    <property type="entry name" value="MobF"/>
    <property type="match status" value="1"/>
</dbReference>
<dbReference type="Proteomes" id="UP000474175">
    <property type="component" value="Unassembled WGS sequence"/>
</dbReference>
<dbReference type="InterPro" id="IPR014059">
    <property type="entry name" value="TraI/TrwC_relax"/>
</dbReference>
<organism evidence="2 3">
    <name type="scientific">Spirosoma terrae</name>
    <dbReference type="NCBI Taxonomy" id="1968276"/>
    <lineage>
        <taxon>Bacteria</taxon>
        <taxon>Pseudomonadati</taxon>
        <taxon>Bacteroidota</taxon>
        <taxon>Cytophagia</taxon>
        <taxon>Cytophagales</taxon>
        <taxon>Cytophagaceae</taxon>
        <taxon>Spirosoma</taxon>
    </lineage>
</organism>
<evidence type="ECO:0000313" key="3">
    <source>
        <dbReference type="Proteomes" id="UP000474175"/>
    </source>
</evidence>
<dbReference type="RefSeq" id="WP_163955373.1">
    <property type="nucleotide sequence ID" value="NZ_JAAFZH010000026.1"/>
</dbReference>
<keyword evidence="3" id="KW-1185">Reference proteome</keyword>
<dbReference type="Pfam" id="PF08751">
    <property type="entry name" value="TrwC"/>
    <property type="match status" value="1"/>
</dbReference>
<proteinExistence type="predicted"/>
<name>A0A6L9LFT1_9BACT</name>
<dbReference type="InterPro" id="IPR014862">
    <property type="entry name" value="TrwC"/>
</dbReference>
<dbReference type="AlphaFoldDB" id="A0A6L9LFT1"/>
<comment type="caution">
    <text evidence="2">The sequence shown here is derived from an EMBL/GenBank/DDBJ whole genome shotgun (WGS) entry which is preliminary data.</text>
</comment>